<accession>A0A0F8X479</accession>
<dbReference type="AlphaFoldDB" id="A0A0F8X479"/>
<evidence type="ECO:0000313" key="2">
    <source>
        <dbReference type="EMBL" id="KKK63693.1"/>
    </source>
</evidence>
<name>A0A0F8X479_9ZZZZ</name>
<feature type="region of interest" description="Disordered" evidence="1">
    <location>
        <begin position="25"/>
        <end position="49"/>
    </location>
</feature>
<feature type="non-terminal residue" evidence="2">
    <location>
        <position position="1"/>
    </location>
</feature>
<organism evidence="2">
    <name type="scientific">marine sediment metagenome</name>
    <dbReference type="NCBI Taxonomy" id="412755"/>
    <lineage>
        <taxon>unclassified sequences</taxon>
        <taxon>metagenomes</taxon>
        <taxon>ecological metagenomes</taxon>
    </lineage>
</organism>
<sequence length="49" mass="5376">EMQQTRTQTQRTIEERNQRHDIFLHGPAGAGISQTPGGFPEQAVSLGAQ</sequence>
<gene>
    <name evidence="2" type="ORF">LCGC14_2991740</name>
</gene>
<reference evidence="2" key="1">
    <citation type="journal article" date="2015" name="Nature">
        <title>Complex archaea that bridge the gap between prokaryotes and eukaryotes.</title>
        <authorList>
            <person name="Spang A."/>
            <person name="Saw J.H."/>
            <person name="Jorgensen S.L."/>
            <person name="Zaremba-Niedzwiedzka K."/>
            <person name="Martijn J."/>
            <person name="Lind A.E."/>
            <person name="van Eijk R."/>
            <person name="Schleper C."/>
            <person name="Guy L."/>
            <person name="Ettema T.J."/>
        </authorList>
    </citation>
    <scope>NUCLEOTIDE SEQUENCE</scope>
</reference>
<evidence type="ECO:0000256" key="1">
    <source>
        <dbReference type="SAM" id="MobiDB-lite"/>
    </source>
</evidence>
<proteinExistence type="predicted"/>
<dbReference type="EMBL" id="LAZR01061378">
    <property type="protein sequence ID" value="KKK63693.1"/>
    <property type="molecule type" value="Genomic_DNA"/>
</dbReference>
<protein>
    <submittedName>
        <fullName evidence="2">Uncharacterized protein</fullName>
    </submittedName>
</protein>
<comment type="caution">
    <text evidence="2">The sequence shown here is derived from an EMBL/GenBank/DDBJ whole genome shotgun (WGS) entry which is preliminary data.</text>
</comment>